<dbReference type="GO" id="GO:0003700">
    <property type="term" value="F:DNA-binding transcription factor activity"/>
    <property type="evidence" value="ECO:0007669"/>
    <property type="project" value="InterPro"/>
</dbReference>
<dbReference type="FunFam" id="1.10.10.60:FF:000007">
    <property type="entry name" value="Two-component response regulator"/>
    <property type="match status" value="1"/>
</dbReference>
<feature type="domain" description="MYB-CC type transcription factor LHEQLE-containing" evidence="8">
    <location>
        <begin position="374"/>
        <end position="419"/>
    </location>
</feature>
<protein>
    <recommendedName>
        <fullName evidence="11">HTH myb-type domain-containing protein</fullName>
    </recommendedName>
</protein>
<proteinExistence type="predicted"/>
<keyword evidence="5" id="KW-0539">Nucleus</keyword>
<keyword evidence="10" id="KW-1185">Reference proteome</keyword>
<evidence type="ECO:0000256" key="1">
    <source>
        <dbReference type="ARBA" id="ARBA00004123"/>
    </source>
</evidence>
<evidence type="ECO:0000256" key="5">
    <source>
        <dbReference type="ARBA" id="ARBA00023242"/>
    </source>
</evidence>
<dbReference type="PANTHER" id="PTHR31499:SF80">
    <property type="entry name" value="HTH MYB-TYPE DOMAIN-CONTAINING PROTEIN"/>
    <property type="match status" value="1"/>
</dbReference>
<dbReference type="InterPro" id="IPR025756">
    <property type="entry name" value="Myb_CC_LHEQLE"/>
</dbReference>
<dbReference type="NCBIfam" id="TIGR01557">
    <property type="entry name" value="myb_SHAQKYF"/>
    <property type="match status" value="1"/>
</dbReference>
<reference evidence="9 10" key="1">
    <citation type="submission" date="2020-08" db="EMBL/GenBank/DDBJ databases">
        <title>Plant Genome Project.</title>
        <authorList>
            <person name="Zhang R.-G."/>
        </authorList>
    </citation>
    <scope>NUCLEOTIDE SEQUENCE [LARGE SCALE GENOMIC DNA]</scope>
    <source>
        <tissue evidence="9">Rhizome</tissue>
    </source>
</reference>
<evidence type="ECO:0008006" key="11">
    <source>
        <dbReference type="Google" id="ProtNLM"/>
    </source>
</evidence>
<organism evidence="9 10">
    <name type="scientific">Zingiber officinale</name>
    <name type="common">Ginger</name>
    <name type="synonym">Amomum zingiber</name>
    <dbReference type="NCBI Taxonomy" id="94328"/>
    <lineage>
        <taxon>Eukaryota</taxon>
        <taxon>Viridiplantae</taxon>
        <taxon>Streptophyta</taxon>
        <taxon>Embryophyta</taxon>
        <taxon>Tracheophyta</taxon>
        <taxon>Spermatophyta</taxon>
        <taxon>Magnoliopsida</taxon>
        <taxon>Liliopsida</taxon>
        <taxon>Zingiberales</taxon>
        <taxon>Zingiberaceae</taxon>
        <taxon>Zingiber</taxon>
    </lineage>
</organism>
<feature type="region of interest" description="Disordered" evidence="6">
    <location>
        <begin position="340"/>
        <end position="365"/>
    </location>
</feature>
<feature type="domain" description="Myb-like" evidence="7">
    <location>
        <begin position="284"/>
        <end position="334"/>
    </location>
</feature>
<keyword evidence="2" id="KW-0805">Transcription regulation</keyword>
<evidence type="ECO:0000259" key="8">
    <source>
        <dbReference type="Pfam" id="PF14379"/>
    </source>
</evidence>
<dbReference type="GO" id="GO:0003677">
    <property type="term" value="F:DNA binding"/>
    <property type="evidence" value="ECO:0007669"/>
    <property type="project" value="UniProtKB-KW"/>
</dbReference>
<evidence type="ECO:0000313" key="9">
    <source>
        <dbReference type="EMBL" id="KAG6507391.1"/>
    </source>
</evidence>
<dbReference type="PANTHER" id="PTHR31499">
    <property type="entry name" value="MYB FAMILY TRANSCRIPTION FACTOR PHL11"/>
    <property type="match status" value="1"/>
</dbReference>
<evidence type="ECO:0000313" key="10">
    <source>
        <dbReference type="Proteomes" id="UP000734854"/>
    </source>
</evidence>
<dbReference type="Pfam" id="PF00249">
    <property type="entry name" value="Myb_DNA-binding"/>
    <property type="match status" value="1"/>
</dbReference>
<keyword evidence="3" id="KW-0238">DNA-binding</keyword>
<dbReference type="EMBL" id="JACMSC010000009">
    <property type="protein sequence ID" value="KAG6507391.1"/>
    <property type="molecule type" value="Genomic_DNA"/>
</dbReference>
<keyword evidence="4" id="KW-0804">Transcription</keyword>
<dbReference type="Proteomes" id="UP000734854">
    <property type="component" value="Unassembled WGS sequence"/>
</dbReference>
<feature type="region of interest" description="Disordered" evidence="6">
    <location>
        <begin position="33"/>
        <end position="57"/>
    </location>
</feature>
<evidence type="ECO:0000256" key="6">
    <source>
        <dbReference type="SAM" id="MobiDB-lite"/>
    </source>
</evidence>
<dbReference type="GO" id="GO:0005634">
    <property type="term" value="C:nucleus"/>
    <property type="evidence" value="ECO:0007669"/>
    <property type="project" value="UniProtKB-SubCell"/>
</dbReference>
<comment type="subcellular location">
    <subcellularLocation>
        <location evidence="1">Nucleus</location>
    </subcellularLocation>
</comment>
<dbReference type="Pfam" id="PF14379">
    <property type="entry name" value="Myb_CC_LHEQLE"/>
    <property type="match status" value="1"/>
</dbReference>
<dbReference type="AlphaFoldDB" id="A0A8J5GJE2"/>
<dbReference type="OrthoDB" id="551907at2759"/>
<dbReference type="InterPro" id="IPR001005">
    <property type="entry name" value="SANT/Myb"/>
</dbReference>
<evidence type="ECO:0000256" key="4">
    <source>
        <dbReference type="ARBA" id="ARBA00023163"/>
    </source>
</evidence>
<sequence>MDKKETPNRRRWKLRRKKGFVFASARTLRLRYCPPHSSSHHATTRTPPSPSPSGGHMKINILETMCTWKEKEACSARSVGTMNVEPLDSHQVIMQRDRSNHLSSQYSPFVSTPYSPASGLSSHSILSHERHDDSGSFVGEAPTRQSLPPVYSPCIRTFQVPSSSCFKDPTMWCSDPIQSILNFSDDAATRNNQSCSSSIVMLDDDLNKNDEWWNNVLNEEWKELLGETDATDTQSKVVYPDTPPPFSISIQNSQTHQSVPCHCGDNPAVTSSLSVPTTAAVKPRMRWTPELHERFVEAVNQLSSSEKVTPKGVWNIMKVEGLTIQHVKSHLQKFRTAEYKPDSSGYSLGASEANDKATNETEELPSLDLKKGIDFTEALRLQMEVQKRLHEQLETQRQLQLQIEEQGRYLQMIIEKQCKSNPGKFHPSPAMEDSTVDPTISPVDDMQAAATATTCSSSNVTEGRLVGDKWKMVESDSYCHEVAATSSAPKHAKIDHESGCIRARPIR</sequence>
<evidence type="ECO:0000256" key="3">
    <source>
        <dbReference type="ARBA" id="ARBA00023125"/>
    </source>
</evidence>
<evidence type="ECO:0000256" key="2">
    <source>
        <dbReference type="ARBA" id="ARBA00023015"/>
    </source>
</evidence>
<gene>
    <name evidence="9" type="ORF">ZIOFF_032734</name>
</gene>
<accession>A0A8J5GJE2</accession>
<name>A0A8J5GJE2_ZINOF</name>
<evidence type="ECO:0000259" key="7">
    <source>
        <dbReference type="Pfam" id="PF00249"/>
    </source>
</evidence>
<dbReference type="InterPro" id="IPR046955">
    <property type="entry name" value="PHR1-like"/>
</dbReference>
<comment type="caution">
    <text evidence="9">The sequence shown here is derived from an EMBL/GenBank/DDBJ whole genome shotgun (WGS) entry which is preliminary data.</text>
</comment>
<dbReference type="InterPro" id="IPR006447">
    <property type="entry name" value="Myb_dom_plants"/>
</dbReference>